<dbReference type="InterPro" id="IPR029377">
    <property type="entry name" value="TMEM220"/>
</dbReference>
<protein>
    <submittedName>
        <fullName evidence="2">Transmembrane family 220 protein</fullName>
    </submittedName>
</protein>
<dbReference type="OrthoDB" id="329078at2"/>
<gene>
    <name evidence="2" type="ORF">EDD80_103247</name>
</gene>
<comment type="caution">
    <text evidence="2">The sequence shown here is derived from an EMBL/GenBank/DDBJ whole genome shotgun (WGS) entry which is preliminary data.</text>
</comment>
<name>A0A4R3KUA1_9SPHI</name>
<sequence length="123" mass="14642">MRALNIFLGILFVVFAALQYNDMDPVIWVPIYGYAAVVCFMAAANRYNKWMILAGLVIYFVYMIRFIPGLESWFFEHEHENIAQTMKATKPWIEETREFFGLLILVIVFIFHYYRKRRQGTGR</sequence>
<dbReference type="PANTHER" id="PTHR34262">
    <property type="entry name" value="TRANSMEMBRANE PROTEIN 220"/>
    <property type="match status" value="1"/>
</dbReference>
<dbReference type="AlphaFoldDB" id="A0A4R3KUA1"/>
<evidence type="ECO:0000313" key="3">
    <source>
        <dbReference type="Proteomes" id="UP000295807"/>
    </source>
</evidence>
<dbReference type="PANTHER" id="PTHR34262:SF1">
    <property type="entry name" value="TRANSMEMBRANE PROTEIN 220"/>
    <property type="match status" value="1"/>
</dbReference>
<keyword evidence="3" id="KW-1185">Reference proteome</keyword>
<keyword evidence="1" id="KW-1133">Transmembrane helix</keyword>
<feature type="transmembrane region" description="Helical" evidence="1">
    <location>
        <begin position="26"/>
        <end position="43"/>
    </location>
</feature>
<evidence type="ECO:0000313" key="2">
    <source>
        <dbReference type="EMBL" id="TCS88383.1"/>
    </source>
</evidence>
<feature type="transmembrane region" description="Helical" evidence="1">
    <location>
        <begin position="99"/>
        <end position="115"/>
    </location>
</feature>
<proteinExistence type="predicted"/>
<organism evidence="2 3">
    <name type="scientific">Anseongella ginsenosidimutans</name>
    <dbReference type="NCBI Taxonomy" id="496056"/>
    <lineage>
        <taxon>Bacteria</taxon>
        <taxon>Pseudomonadati</taxon>
        <taxon>Bacteroidota</taxon>
        <taxon>Sphingobacteriia</taxon>
        <taxon>Sphingobacteriales</taxon>
        <taxon>Sphingobacteriaceae</taxon>
        <taxon>Anseongella</taxon>
    </lineage>
</organism>
<evidence type="ECO:0000256" key="1">
    <source>
        <dbReference type="SAM" id="Phobius"/>
    </source>
</evidence>
<dbReference type="Proteomes" id="UP000295807">
    <property type="component" value="Unassembled WGS sequence"/>
</dbReference>
<feature type="transmembrane region" description="Helical" evidence="1">
    <location>
        <begin position="50"/>
        <end position="67"/>
    </location>
</feature>
<accession>A0A4R3KUA1</accession>
<dbReference type="Pfam" id="PF15071">
    <property type="entry name" value="TMEM220"/>
    <property type="match status" value="1"/>
</dbReference>
<dbReference type="EMBL" id="SMAD01000003">
    <property type="protein sequence ID" value="TCS88383.1"/>
    <property type="molecule type" value="Genomic_DNA"/>
</dbReference>
<reference evidence="2 3" key="1">
    <citation type="submission" date="2019-03" db="EMBL/GenBank/DDBJ databases">
        <title>Genomic Encyclopedia of Type Strains, Phase IV (KMG-IV): sequencing the most valuable type-strain genomes for metagenomic binning, comparative biology and taxonomic classification.</title>
        <authorList>
            <person name="Goeker M."/>
        </authorList>
    </citation>
    <scope>NUCLEOTIDE SEQUENCE [LARGE SCALE GENOMIC DNA]</scope>
    <source>
        <strain evidence="2 3">DSM 21100</strain>
    </source>
</reference>
<keyword evidence="1" id="KW-0472">Membrane</keyword>
<dbReference type="RefSeq" id="WP_132128596.1">
    <property type="nucleotide sequence ID" value="NZ_CP042432.1"/>
</dbReference>
<keyword evidence="1 2" id="KW-0812">Transmembrane</keyword>